<dbReference type="GO" id="GO:0050660">
    <property type="term" value="F:flavin adenine dinucleotide binding"/>
    <property type="evidence" value="ECO:0007669"/>
    <property type="project" value="InterPro"/>
</dbReference>
<dbReference type="AlphaFoldDB" id="A0AA39PMT2"/>
<evidence type="ECO:0000313" key="16">
    <source>
        <dbReference type="Proteomes" id="UP001175227"/>
    </source>
</evidence>
<gene>
    <name evidence="15" type="ORF">IW261DRAFT_596680</name>
</gene>
<comment type="subunit">
    <text evidence="4">Homotetramer.</text>
</comment>
<comment type="similarity">
    <text evidence="3">Belongs to the GMC oxidoreductase family.</text>
</comment>
<keyword evidence="16" id="KW-1185">Reference proteome</keyword>
<evidence type="ECO:0000256" key="7">
    <source>
        <dbReference type="ARBA" id="ARBA00022630"/>
    </source>
</evidence>
<dbReference type="SUPFAM" id="SSF54373">
    <property type="entry name" value="FAD-linked reductases, C-terminal domain"/>
    <property type="match status" value="1"/>
</dbReference>
<organism evidence="15 16">
    <name type="scientific">Armillaria novae-zelandiae</name>
    <dbReference type="NCBI Taxonomy" id="153914"/>
    <lineage>
        <taxon>Eukaryota</taxon>
        <taxon>Fungi</taxon>
        <taxon>Dikarya</taxon>
        <taxon>Basidiomycota</taxon>
        <taxon>Agaricomycotina</taxon>
        <taxon>Agaricomycetes</taxon>
        <taxon>Agaricomycetidae</taxon>
        <taxon>Agaricales</taxon>
        <taxon>Marasmiineae</taxon>
        <taxon>Physalacriaceae</taxon>
        <taxon>Armillaria</taxon>
    </lineage>
</organism>
<evidence type="ECO:0000256" key="12">
    <source>
        <dbReference type="ARBA" id="ARBA00031330"/>
    </source>
</evidence>
<comment type="catalytic activity">
    <reaction evidence="1">
        <text>D-glucose + O2 = 2-dehydro-D-glucose + H2O2</text>
        <dbReference type="Rhea" id="RHEA:10552"/>
        <dbReference type="ChEBI" id="CHEBI:4167"/>
        <dbReference type="ChEBI" id="CHEBI:15379"/>
        <dbReference type="ChEBI" id="CHEBI:16240"/>
        <dbReference type="ChEBI" id="CHEBI:16609"/>
        <dbReference type="EC" id="1.1.3.10"/>
    </reaction>
</comment>
<dbReference type="Gene3D" id="3.50.50.60">
    <property type="entry name" value="FAD/NAD(P)-binding domain"/>
    <property type="match status" value="2"/>
</dbReference>
<accession>A0AA39PMT2</accession>
<protein>
    <recommendedName>
        <fullName evidence="6">Pyranose 2-oxidase</fullName>
        <ecNumber evidence="5">1.1.3.10</ecNumber>
    </recommendedName>
    <alternativeName>
        <fullName evidence="11">FAD-oxidoreductase</fullName>
    </alternativeName>
    <alternativeName>
        <fullName evidence="10">Glucose 2-oxidase</fullName>
    </alternativeName>
    <alternativeName>
        <fullName evidence="12">Pyranose:oxygen 2-oxidoreductase</fullName>
    </alternativeName>
</protein>
<dbReference type="NCBIfam" id="TIGR02462">
    <property type="entry name" value="pyranose_ox"/>
    <property type="match status" value="1"/>
</dbReference>
<dbReference type="GO" id="GO:0050233">
    <property type="term" value="F:pyranose oxidase activity"/>
    <property type="evidence" value="ECO:0007669"/>
    <property type="project" value="UniProtKB-EC"/>
</dbReference>
<dbReference type="Proteomes" id="UP001175227">
    <property type="component" value="Unassembled WGS sequence"/>
</dbReference>
<name>A0AA39PMT2_9AGAR</name>
<evidence type="ECO:0000256" key="3">
    <source>
        <dbReference type="ARBA" id="ARBA00010790"/>
    </source>
</evidence>
<keyword evidence="9" id="KW-0560">Oxidoreductase</keyword>
<evidence type="ECO:0000256" key="5">
    <source>
        <dbReference type="ARBA" id="ARBA00013082"/>
    </source>
</evidence>
<dbReference type="InterPro" id="IPR012814">
    <property type="entry name" value="P2OX"/>
</dbReference>
<evidence type="ECO:0000256" key="4">
    <source>
        <dbReference type="ARBA" id="ARBA00011881"/>
    </source>
</evidence>
<evidence type="ECO:0000256" key="6">
    <source>
        <dbReference type="ARBA" id="ARBA00016408"/>
    </source>
</evidence>
<proteinExistence type="inferred from homology"/>
<dbReference type="InterPro" id="IPR000172">
    <property type="entry name" value="GMC_OxRdtase_N"/>
</dbReference>
<dbReference type="InterPro" id="IPR007867">
    <property type="entry name" value="GMC_OxRtase_C"/>
</dbReference>
<dbReference type="EC" id="1.1.3.10" evidence="5"/>
<evidence type="ECO:0000313" key="15">
    <source>
        <dbReference type="EMBL" id="KAK0487210.1"/>
    </source>
</evidence>
<evidence type="ECO:0000256" key="8">
    <source>
        <dbReference type="ARBA" id="ARBA00022827"/>
    </source>
</evidence>
<evidence type="ECO:0000259" key="13">
    <source>
        <dbReference type="Pfam" id="PF00732"/>
    </source>
</evidence>
<dbReference type="PANTHER" id="PTHR42784:SF1">
    <property type="entry name" value="PYRANOSE 2-OXIDASE"/>
    <property type="match status" value="1"/>
</dbReference>
<dbReference type="SUPFAM" id="SSF51905">
    <property type="entry name" value="FAD/NAD(P)-binding domain"/>
    <property type="match status" value="1"/>
</dbReference>
<feature type="domain" description="Glucose-methanol-choline oxidoreductase N-terminal" evidence="13">
    <location>
        <begin position="243"/>
        <end position="332"/>
    </location>
</feature>
<reference evidence="15" key="1">
    <citation type="submission" date="2023-06" db="EMBL/GenBank/DDBJ databases">
        <authorList>
            <consortium name="Lawrence Berkeley National Laboratory"/>
            <person name="Ahrendt S."/>
            <person name="Sahu N."/>
            <person name="Indic B."/>
            <person name="Wong-Bajracharya J."/>
            <person name="Merenyi Z."/>
            <person name="Ke H.-M."/>
            <person name="Monk M."/>
            <person name="Kocsube S."/>
            <person name="Drula E."/>
            <person name="Lipzen A."/>
            <person name="Balint B."/>
            <person name="Henrissat B."/>
            <person name="Andreopoulos B."/>
            <person name="Martin F.M."/>
            <person name="Harder C.B."/>
            <person name="Rigling D."/>
            <person name="Ford K.L."/>
            <person name="Foster G.D."/>
            <person name="Pangilinan J."/>
            <person name="Papanicolaou A."/>
            <person name="Barry K."/>
            <person name="LaButti K."/>
            <person name="Viragh M."/>
            <person name="Koriabine M."/>
            <person name="Yan M."/>
            <person name="Riley R."/>
            <person name="Champramary S."/>
            <person name="Plett K.L."/>
            <person name="Tsai I.J."/>
            <person name="Slot J."/>
            <person name="Sipos G."/>
            <person name="Plett J."/>
            <person name="Nagy L.G."/>
            <person name="Grigoriev I.V."/>
        </authorList>
    </citation>
    <scope>NUCLEOTIDE SEQUENCE</scope>
    <source>
        <strain evidence="15">ICMP 16352</strain>
    </source>
</reference>
<evidence type="ECO:0000256" key="10">
    <source>
        <dbReference type="ARBA" id="ARBA00030508"/>
    </source>
</evidence>
<evidence type="ECO:0000256" key="11">
    <source>
        <dbReference type="ARBA" id="ARBA00031159"/>
    </source>
</evidence>
<dbReference type="EMBL" id="JAUEPR010000003">
    <property type="protein sequence ID" value="KAK0487210.1"/>
    <property type="molecule type" value="Genomic_DNA"/>
</dbReference>
<feature type="domain" description="Glucose-methanol-choline oxidoreductase C-terminal" evidence="14">
    <location>
        <begin position="430"/>
        <end position="546"/>
    </location>
</feature>
<keyword evidence="8" id="KW-0274">FAD</keyword>
<evidence type="ECO:0000256" key="2">
    <source>
        <dbReference type="ARBA" id="ARBA00001974"/>
    </source>
</evidence>
<comment type="caution">
    <text evidence="15">The sequence shown here is derived from an EMBL/GenBank/DDBJ whole genome shotgun (WGS) entry which is preliminary data.</text>
</comment>
<dbReference type="PANTHER" id="PTHR42784">
    <property type="entry name" value="PYRANOSE 2-OXIDASE"/>
    <property type="match status" value="1"/>
</dbReference>
<dbReference type="InterPro" id="IPR051473">
    <property type="entry name" value="P2Ox-like"/>
</dbReference>
<keyword evidence="7" id="KW-0285">Flavoprotein</keyword>
<evidence type="ECO:0000259" key="14">
    <source>
        <dbReference type="Pfam" id="PF05199"/>
    </source>
</evidence>
<dbReference type="Pfam" id="PF00732">
    <property type="entry name" value="GMC_oxred_N"/>
    <property type="match status" value="1"/>
</dbReference>
<evidence type="ECO:0000256" key="9">
    <source>
        <dbReference type="ARBA" id="ARBA00023002"/>
    </source>
</evidence>
<evidence type="ECO:0000256" key="1">
    <source>
        <dbReference type="ARBA" id="ARBA00000827"/>
    </source>
</evidence>
<comment type="cofactor">
    <cofactor evidence="2">
        <name>FAD</name>
        <dbReference type="ChEBI" id="CHEBI:57692"/>
    </cofactor>
</comment>
<sequence length="558" mass="61231">MSPFRLSEEAVQSMLAHLVKGTYAAPSGDTRLLRTDVFIAGSGPIGSTYARTIIDQDPNASVLMADIGAQEDAVIGAHQKNAVKFQKDIDSFVYTIKGALQATSVPMPASYIPTLPIVSWAPDDTGNLVINGFNPNQQVSTNLPACAVTRTVGGMATHWTCACPEPHAEERKENPINPRELDALLQRGKALLDVNEDQFDESIRHRVVKSTLTDTLKDTRDVRSIPLAARRRSENRKFVTWSGSNTVLGKDLSTNKNSRFTLSPETRVTRLVHDPANPSKIVAAVCRNLKTDRDFLVCAKTYVIACGSVCTPQILWNSHIRPDALGKNLTEQSIAFCQIVLKRSIIEAIETNPAYKDLVTEHHKRHPIDPLPIPFDDPEPQVTIPYSSKYPWHTQIHRDAFSYGDVGPRSDPRVVVDLRFFGKSDIAEGNQVTFSKNHTDIYGLPQPTFCVRRSREDGERDHRMMKDMNSIANILGGYLPGSEPQFMEAGLALHITGTTRIGNDPKTSVADPSSKVHGFSNLWVGGNGCIPDSTACNPTLTSVAIAIKGAESVVAYLK</sequence>
<dbReference type="Pfam" id="PF05199">
    <property type="entry name" value="GMC_oxred_C"/>
    <property type="match status" value="1"/>
</dbReference>
<dbReference type="InterPro" id="IPR036188">
    <property type="entry name" value="FAD/NAD-bd_sf"/>
</dbReference>